<dbReference type="RefSeq" id="WP_089966112.1">
    <property type="nucleotide sequence ID" value="NZ_FNJM01000001.1"/>
</dbReference>
<keyword evidence="1" id="KW-0472">Membrane</keyword>
<dbReference type="OrthoDB" id="1708005at2"/>
<keyword evidence="3" id="KW-1185">Reference proteome</keyword>
<gene>
    <name evidence="2" type="ORF">SAMN04488529_101834</name>
</gene>
<accession>A0A1H0NHP2</accession>
<feature type="transmembrane region" description="Helical" evidence="1">
    <location>
        <begin position="54"/>
        <end position="83"/>
    </location>
</feature>
<organism evidence="2 3">
    <name type="scientific">Clostridium gasigenes</name>
    <dbReference type="NCBI Taxonomy" id="94869"/>
    <lineage>
        <taxon>Bacteria</taxon>
        <taxon>Bacillati</taxon>
        <taxon>Bacillota</taxon>
        <taxon>Clostridia</taxon>
        <taxon>Eubacteriales</taxon>
        <taxon>Clostridiaceae</taxon>
        <taxon>Clostridium</taxon>
    </lineage>
</organism>
<feature type="transmembrane region" description="Helical" evidence="1">
    <location>
        <begin position="104"/>
        <end position="127"/>
    </location>
</feature>
<keyword evidence="1" id="KW-1133">Transmembrane helix</keyword>
<protein>
    <submittedName>
        <fullName evidence="2">Uncharacterized protein</fullName>
    </submittedName>
</protein>
<reference evidence="2 3" key="1">
    <citation type="submission" date="2016-10" db="EMBL/GenBank/DDBJ databases">
        <authorList>
            <person name="de Groot N.N."/>
        </authorList>
    </citation>
    <scope>NUCLEOTIDE SEQUENCE [LARGE SCALE GENOMIC DNA]</scope>
    <source>
        <strain evidence="2 3">DSM 12272</strain>
    </source>
</reference>
<proteinExistence type="predicted"/>
<dbReference type="Proteomes" id="UP000198597">
    <property type="component" value="Unassembled WGS sequence"/>
</dbReference>
<feature type="transmembrane region" description="Helical" evidence="1">
    <location>
        <begin position="133"/>
        <end position="157"/>
    </location>
</feature>
<evidence type="ECO:0000313" key="2">
    <source>
        <dbReference type="EMBL" id="SDO92214.1"/>
    </source>
</evidence>
<evidence type="ECO:0000313" key="3">
    <source>
        <dbReference type="Proteomes" id="UP000198597"/>
    </source>
</evidence>
<keyword evidence="1" id="KW-0812">Transmembrane</keyword>
<evidence type="ECO:0000256" key="1">
    <source>
        <dbReference type="SAM" id="Phobius"/>
    </source>
</evidence>
<feature type="transmembrane region" description="Helical" evidence="1">
    <location>
        <begin position="6"/>
        <end position="23"/>
    </location>
</feature>
<name>A0A1H0NHP2_9CLOT</name>
<dbReference type="EMBL" id="FNJM01000001">
    <property type="protein sequence ID" value="SDO92214.1"/>
    <property type="molecule type" value="Genomic_DNA"/>
</dbReference>
<sequence length="164" mass="18564">MKAKDLTLGGILIALTLVILYSSSILPISTLTILTLASCLIPICIIRSSVKTGFLVYIGSTTLGFFIIPINIIVYYGLFFGVYGIIKYYIERLRKLSLEIILKLIIFNIIFIISFTVATLFLGNVVINIPLWLLWLLAQPTFIVFDYALTLIIGYYLNRFHKVM</sequence>
<dbReference type="AlphaFoldDB" id="A0A1H0NHP2"/>
<dbReference type="STRING" id="94869.SAMN04488529_101834"/>